<name>A0ABN8Z0W8_RANTA</name>
<gene>
    <name evidence="1" type="ORF">MRATA1EN1_LOCUS16447</name>
</gene>
<protein>
    <submittedName>
        <fullName evidence="1">Uncharacterized protein</fullName>
    </submittedName>
</protein>
<organism evidence="1 2">
    <name type="scientific">Rangifer tarandus platyrhynchus</name>
    <name type="common">Svalbard reindeer</name>
    <dbReference type="NCBI Taxonomy" id="3082113"/>
    <lineage>
        <taxon>Eukaryota</taxon>
        <taxon>Metazoa</taxon>
        <taxon>Chordata</taxon>
        <taxon>Craniata</taxon>
        <taxon>Vertebrata</taxon>
        <taxon>Euteleostomi</taxon>
        <taxon>Mammalia</taxon>
        <taxon>Eutheria</taxon>
        <taxon>Laurasiatheria</taxon>
        <taxon>Artiodactyla</taxon>
        <taxon>Ruminantia</taxon>
        <taxon>Pecora</taxon>
        <taxon>Cervidae</taxon>
        <taxon>Odocoileinae</taxon>
        <taxon>Rangifer</taxon>
    </lineage>
</organism>
<evidence type="ECO:0000313" key="1">
    <source>
        <dbReference type="EMBL" id="CAI9167485.1"/>
    </source>
</evidence>
<dbReference type="PANTHER" id="PTHR12961">
    <property type="entry name" value="CONSERVED OLIGOMERIC GOLGI COMPLEX COMPONENT 2"/>
    <property type="match status" value="1"/>
</dbReference>
<sequence length="143" mass="15673">MEKSRMNLPKGPDMLCFYKDEFTKVRLGGCPPRAEVGGLSSFPSGASSSPRRDLAAFAVIPSVEKIEKILSSQHSKESSALEVSSEKGNTIPSYDFLVNSLWPEIVRGLEEKLPSLFNPGDPDAFHQVPFPLVVLILEGVNLR</sequence>
<reference evidence="1" key="1">
    <citation type="submission" date="2023-04" db="EMBL/GenBank/DDBJ databases">
        <authorList>
            <consortium name="ELIXIR-Norway"/>
        </authorList>
    </citation>
    <scope>NUCLEOTIDE SEQUENCE [LARGE SCALE GENOMIC DNA]</scope>
</reference>
<dbReference type="PANTHER" id="PTHR12961:SF0">
    <property type="entry name" value="CONSERVED OLIGOMERIC GOLGI COMPLEX SUBUNIT 2"/>
    <property type="match status" value="1"/>
</dbReference>
<evidence type="ECO:0000313" key="2">
    <source>
        <dbReference type="Proteomes" id="UP001176941"/>
    </source>
</evidence>
<dbReference type="EMBL" id="OX459963">
    <property type="protein sequence ID" value="CAI9167485.1"/>
    <property type="molecule type" value="Genomic_DNA"/>
</dbReference>
<accession>A0ABN8Z0W8</accession>
<keyword evidence="2" id="KW-1185">Reference proteome</keyword>
<dbReference type="Proteomes" id="UP001176941">
    <property type="component" value="Chromosome 27"/>
</dbReference>
<dbReference type="InterPro" id="IPR009316">
    <property type="entry name" value="COG2"/>
</dbReference>
<proteinExistence type="predicted"/>